<accession>A0A5B0R8Q5</accession>
<dbReference type="AlphaFoldDB" id="A0A5B0R8Q5"/>
<evidence type="ECO:0000313" key="2">
    <source>
        <dbReference type="EMBL" id="KAA1121688.1"/>
    </source>
</evidence>
<keyword evidence="1" id="KW-0732">Signal</keyword>
<reference evidence="2 3" key="1">
    <citation type="submission" date="2019-05" db="EMBL/GenBank/DDBJ databases">
        <title>Emergence of the Ug99 lineage of the wheat stem rust pathogen through somatic hybridization.</title>
        <authorList>
            <person name="Li F."/>
            <person name="Upadhyaya N.M."/>
            <person name="Sperschneider J."/>
            <person name="Matny O."/>
            <person name="Nguyen-Phuc H."/>
            <person name="Mago R."/>
            <person name="Raley C."/>
            <person name="Miller M.E."/>
            <person name="Silverstein K.A.T."/>
            <person name="Henningsen E."/>
            <person name="Hirsch C.D."/>
            <person name="Visser B."/>
            <person name="Pretorius Z.A."/>
            <person name="Steffenson B.J."/>
            <person name="Schwessinger B."/>
            <person name="Dodds P.N."/>
            <person name="Figueroa M."/>
        </authorList>
    </citation>
    <scope>NUCLEOTIDE SEQUENCE [LARGE SCALE GENOMIC DNA]</scope>
    <source>
        <strain evidence="2 3">Ug99</strain>
    </source>
</reference>
<name>A0A5B0R8Q5_PUCGR</name>
<gene>
    <name evidence="2" type="ORF">PGTUg99_017246</name>
</gene>
<evidence type="ECO:0000313" key="3">
    <source>
        <dbReference type="Proteomes" id="UP000325313"/>
    </source>
</evidence>
<evidence type="ECO:0000256" key="1">
    <source>
        <dbReference type="SAM" id="SignalP"/>
    </source>
</evidence>
<protein>
    <submittedName>
        <fullName evidence="2">Uncharacterized protein</fullName>
    </submittedName>
</protein>
<proteinExistence type="predicted"/>
<feature type="signal peptide" evidence="1">
    <location>
        <begin position="1"/>
        <end position="17"/>
    </location>
</feature>
<comment type="caution">
    <text evidence="2">The sequence shown here is derived from an EMBL/GenBank/DDBJ whole genome shotgun (WGS) entry which is preliminary data.</text>
</comment>
<organism evidence="2 3">
    <name type="scientific">Puccinia graminis f. sp. tritici</name>
    <dbReference type="NCBI Taxonomy" id="56615"/>
    <lineage>
        <taxon>Eukaryota</taxon>
        <taxon>Fungi</taxon>
        <taxon>Dikarya</taxon>
        <taxon>Basidiomycota</taxon>
        <taxon>Pucciniomycotina</taxon>
        <taxon>Pucciniomycetes</taxon>
        <taxon>Pucciniales</taxon>
        <taxon>Pucciniaceae</taxon>
        <taxon>Puccinia</taxon>
    </lineage>
</organism>
<sequence length="116" mass="13063">MQISTWLLFSIINLVTSVINTQLPFKCPGGYFEVCTRHATPEDIAQLVSGKDKPSRMAMVAPLSKEKPDFYNCAGETIANIIAENANCCYGDRKDFKGFFHLMEEDMHASNCDEKY</sequence>
<dbReference type="EMBL" id="VDEP01000237">
    <property type="protein sequence ID" value="KAA1121688.1"/>
    <property type="molecule type" value="Genomic_DNA"/>
</dbReference>
<feature type="chain" id="PRO_5022981846" evidence="1">
    <location>
        <begin position="18"/>
        <end position="116"/>
    </location>
</feature>
<dbReference type="Proteomes" id="UP000325313">
    <property type="component" value="Unassembled WGS sequence"/>
</dbReference>